<dbReference type="EMBL" id="MU277247">
    <property type="protein sequence ID" value="KAI0057407.1"/>
    <property type="molecule type" value="Genomic_DNA"/>
</dbReference>
<accession>A0ACB8SMG5</accession>
<protein>
    <submittedName>
        <fullName evidence="1">Uncharacterized protein</fullName>
    </submittedName>
</protein>
<evidence type="ECO:0000313" key="1">
    <source>
        <dbReference type="EMBL" id="KAI0057407.1"/>
    </source>
</evidence>
<evidence type="ECO:0000313" key="2">
    <source>
        <dbReference type="Proteomes" id="UP000814140"/>
    </source>
</evidence>
<reference evidence="1" key="1">
    <citation type="submission" date="2021-03" db="EMBL/GenBank/DDBJ databases">
        <authorList>
            <consortium name="DOE Joint Genome Institute"/>
            <person name="Ahrendt S."/>
            <person name="Looney B.P."/>
            <person name="Miyauchi S."/>
            <person name="Morin E."/>
            <person name="Drula E."/>
            <person name="Courty P.E."/>
            <person name="Chicoki N."/>
            <person name="Fauchery L."/>
            <person name="Kohler A."/>
            <person name="Kuo A."/>
            <person name="Labutti K."/>
            <person name="Pangilinan J."/>
            <person name="Lipzen A."/>
            <person name="Riley R."/>
            <person name="Andreopoulos W."/>
            <person name="He G."/>
            <person name="Johnson J."/>
            <person name="Barry K.W."/>
            <person name="Grigoriev I.V."/>
            <person name="Nagy L."/>
            <person name="Hibbett D."/>
            <person name="Henrissat B."/>
            <person name="Matheny P.B."/>
            <person name="Labbe J."/>
            <person name="Martin F."/>
        </authorList>
    </citation>
    <scope>NUCLEOTIDE SEQUENCE</scope>
    <source>
        <strain evidence="1">HHB10654</strain>
    </source>
</reference>
<reference evidence="1" key="2">
    <citation type="journal article" date="2022" name="New Phytol.">
        <title>Evolutionary transition to the ectomycorrhizal habit in the genomes of a hyperdiverse lineage of mushroom-forming fungi.</title>
        <authorList>
            <person name="Looney B."/>
            <person name="Miyauchi S."/>
            <person name="Morin E."/>
            <person name="Drula E."/>
            <person name="Courty P.E."/>
            <person name="Kohler A."/>
            <person name="Kuo A."/>
            <person name="LaButti K."/>
            <person name="Pangilinan J."/>
            <person name="Lipzen A."/>
            <person name="Riley R."/>
            <person name="Andreopoulos W."/>
            <person name="He G."/>
            <person name="Johnson J."/>
            <person name="Nolan M."/>
            <person name="Tritt A."/>
            <person name="Barry K.W."/>
            <person name="Grigoriev I.V."/>
            <person name="Nagy L.G."/>
            <person name="Hibbett D."/>
            <person name="Henrissat B."/>
            <person name="Matheny P.B."/>
            <person name="Labbe J."/>
            <person name="Martin F.M."/>
        </authorList>
    </citation>
    <scope>NUCLEOTIDE SEQUENCE</scope>
    <source>
        <strain evidence="1">HHB10654</strain>
    </source>
</reference>
<proteinExistence type="predicted"/>
<name>A0ACB8SMG5_9AGAM</name>
<comment type="caution">
    <text evidence="1">The sequence shown here is derived from an EMBL/GenBank/DDBJ whole genome shotgun (WGS) entry which is preliminary data.</text>
</comment>
<dbReference type="Proteomes" id="UP000814140">
    <property type="component" value="Unassembled WGS sequence"/>
</dbReference>
<keyword evidence="2" id="KW-1185">Reference proteome</keyword>
<organism evidence="1 2">
    <name type="scientific">Artomyces pyxidatus</name>
    <dbReference type="NCBI Taxonomy" id="48021"/>
    <lineage>
        <taxon>Eukaryota</taxon>
        <taxon>Fungi</taxon>
        <taxon>Dikarya</taxon>
        <taxon>Basidiomycota</taxon>
        <taxon>Agaricomycotina</taxon>
        <taxon>Agaricomycetes</taxon>
        <taxon>Russulales</taxon>
        <taxon>Auriscalpiaceae</taxon>
        <taxon>Artomyces</taxon>
    </lineage>
</organism>
<gene>
    <name evidence="1" type="ORF">BV25DRAFT_1425242</name>
</gene>
<sequence>MPVHNYRISHPHIINFPTNVLQQIFCHLVEPEPPRSASAPSWVPVTQVCRQWRRIGYGCKALWTKIPLWSRPWTEVAIARSRPLPISLHWDSNSRRLHVDTLRRALAELPRVCDLSLDLRNQPGNAGELLFITTHSLEAWPTLCMEKLTLLATDETFHLDCLPPTLRALKLQSAVLPLATLHACHALRELEVESSELWLTLAEMVDALAHLPLLEVLHVGEHVVPHDVDPFPTGERRPRVPLNLRSLQLYGTPSKLLYIVHSLAIPPACAVLLEFVVAKADRSEATAAVATVGDLFYVNALGEPPFEWLYIERSPSHPGQIHLSATSNALSGRSLLMGLSWPSTEEVSDVMLAVLPVFRGVRQLTMIHTAFMSQANWVGLSWIMPNLAMLTVWGDNEAHALLSAFETARQHNFSMFPVLHKLNMLDTAISQPREGERNANPAALLEGVRRSRCTAMHCGRQIAVRLHLSFKDATYVISSAAM</sequence>